<comment type="caution">
    <text evidence="3">The sequence shown here is derived from an EMBL/GenBank/DDBJ whole genome shotgun (WGS) entry which is preliminary data.</text>
</comment>
<evidence type="ECO:0000259" key="2">
    <source>
        <dbReference type="PROSITE" id="PS51043"/>
    </source>
</evidence>
<dbReference type="Pfam" id="PF23463">
    <property type="entry name" value="WWE_2"/>
    <property type="match status" value="1"/>
</dbReference>
<protein>
    <submittedName>
        <fullName evidence="3">DDHD-domain-containing protein</fullName>
    </submittedName>
</protein>
<feature type="region of interest" description="Disordered" evidence="1">
    <location>
        <begin position="739"/>
        <end position="761"/>
    </location>
</feature>
<dbReference type="SUPFAM" id="SSF53474">
    <property type="entry name" value="alpha/beta-Hydrolases"/>
    <property type="match status" value="1"/>
</dbReference>
<feature type="compositionally biased region" description="Low complexity" evidence="1">
    <location>
        <begin position="292"/>
        <end position="308"/>
    </location>
</feature>
<reference evidence="3 4" key="1">
    <citation type="submission" date="2019-04" db="EMBL/GenBank/DDBJ databases">
        <title>High contiguity whole genome sequence and gene annotation resource for two Venturia nashicola isolates.</title>
        <authorList>
            <person name="Prokchorchik M."/>
            <person name="Won K."/>
            <person name="Lee Y."/>
            <person name="Choi E.D."/>
            <person name="Segonzac C."/>
            <person name="Sohn K.H."/>
        </authorList>
    </citation>
    <scope>NUCLEOTIDE SEQUENCE [LARGE SCALE GENOMIC DNA]</scope>
    <source>
        <strain evidence="3 4">PRI2</strain>
    </source>
</reference>
<dbReference type="EMBL" id="SNSC02000008">
    <property type="protein sequence ID" value="TID22380.1"/>
    <property type="molecule type" value="Genomic_DNA"/>
</dbReference>
<proteinExistence type="predicted"/>
<feature type="compositionally biased region" description="Polar residues" evidence="1">
    <location>
        <begin position="56"/>
        <end position="71"/>
    </location>
</feature>
<dbReference type="AlphaFoldDB" id="A0A4Z1PH72"/>
<feature type="region of interest" description="Disordered" evidence="1">
    <location>
        <begin position="29"/>
        <end position="104"/>
    </location>
</feature>
<feature type="compositionally biased region" description="Basic and acidic residues" evidence="1">
    <location>
        <begin position="417"/>
        <end position="426"/>
    </location>
</feature>
<dbReference type="SMART" id="SM01127">
    <property type="entry name" value="DDHD"/>
    <property type="match status" value="1"/>
</dbReference>
<dbReference type="STRING" id="86259.A0A4Z1PH72"/>
<feature type="compositionally biased region" description="Acidic residues" evidence="1">
    <location>
        <begin position="491"/>
        <end position="503"/>
    </location>
</feature>
<feature type="domain" description="DDHD" evidence="2">
    <location>
        <begin position="710"/>
        <end position="1024"/>
    </location>
</feature>
<dbReference type="GO" id="GO:0004620">
    <property type="term" value="F:phospholipase activity"/>
    <property type="evidence" value="ECO:0007669"/>
    <property type="project" value="TreeGrafter"/>
</dbReference>
<feature type="region of interest" description="Disordered" evidence="1">
    <location>
        <begin position="938"/>
        <end position="970"/>
    </location>
</feature>
<dbReference type="Proteomes" id="UP000298493">
    <property type="component" value="Unassembled WGS sequence"/>
</dbReference>
<dbReference type="PANTHER" id="PTHR23509:SF10">
    <property type="entry name" value="LD21067P"/>
    <property type="match status" value="1"/>
</dbReference>
<evidence type="ECO:0000313" key="4">
    <source>
        <dbReference type="Proteomes" id="UP000298493"/>
    </source>
</evidence>
<feature type="compositionally biased region" description="Basic and acidic residues" evidence="1">
    <location>
        <begin position="475"/>
        <end position="490"/>
    </location>
</feature>
<organism evidence="3 4">
    <name type="scientific">Venturia nashicola</name>
    <dbReference type="NCBI Taxonomy" id="86259"/>
    <lineage>
        <taxon>Eukaryota</taxon>
        <taxon>Fungi</taxon>
        <taxon>Dikarya</taxon>
        <taxon>Ascomycota</taxon>
        <taxon>Pezizomycotina</taxon>
        <taxon>Dothideomycetes</taxon>
        <taxon>Pleosporomycetidae</taxon>
        <taxon>Venturiales</taxon>
        <taxon>Venturiaceae</taxon>
        <taxon>Venturia</taxon>
    </lineage>
</organism>
<dbReference type="InterPro" id="IPR004177">
    <property type="entry name" value="DDHD_dom"/>
</dbReference>
<dbReference type="InterPro" id="IPR055555">
    <property type="entry name" value="PA-PLA1_DUF7131"/>
</dbReference>
<dbReference type="Pfam" id="PF02862">
    <property type="entry name" value="DDHD"/>
    <property type="match status" value="1"/>
</dbReference>
<name>A0A4Z1PH72_9PEZI</name>
<dbReference type="GO" id="GO:0005737">
    <property type="term" value="C:cytoplasm"/>
    <property type="evidence" value="ECO:0007669"/>
    <property type="project" value="TreeGrafter"/>
</dbReference>
<dbReference type="Pfam" id="PF23465">
    <property type="entry name" value="DUF7131"/>
    <property type="match status" value="1"/>
</dbReference>
<sequence>MARRIANVLNHLRQNLPGLNEATNQLNKAASAWPTNHESGRSRLDTDMSGGEDNKSYLSGMSFSPWGSRSATPKPPSAKDGNSKRDESGIGSSQRGGDHKISRRHRLSLRNYPRDCPPLQVQWYHAVDVPKRKLTTSPIPHEVDTPAAIAKKYVPFSSGDSKAIEASFQKLSEKEEANDQGNLKRGDQESDDVGIAGDSLGTKYRRSGNEADKAFHVPVNEDYLFDVDVERRELAPAYWLGPVYDVRRGTWFFQEGATLRPCDENLATQLEEGFLKLKAWKFPKANAVPATSLQRSSSQPRSRPASLRLAEDPTRNSKPGSGVLTPKESTESLKNASKTQSPKDQEPDTLPPETVQRTFRLFGAHMNSVVTYQDENNAWIVTDDFLSRIGSTVYERFAGGAHYVGTKVVRGYSEQAKKPVAKDDKNPLNALPKAVESGAPDKKSEDQEMLDTPAETRRKTLERQISTLVESANPADREKEEEEVRRRQEKEMEDDYKDQDDEEQGREIEHLVLVTHGIGQRLGLRLESVNFVHDVNTLRKTLKGVYSGSSDLQALNGDLEKDTKNSRVQVLPICWRHLLDFPRQSLKHNRKEHDLGDTDFEDENYPSLEDITVDGVPAVRNLITDLALDILLYQSPAYKGHITRIVLDELNRIYRLFKQRNPGFNGKISLAGHSLGSAIMFDILCNQKMERSGSRSSKYQPQPENPRIQLEFEVEDFYALGSPIGLFQMLKGRTIAGRQTPNVRPAQTPFNRMDDPFLGSSSLTGNTDEKGYLEITTSSPKCRRVFNIFHPTDPISYRLEPLISPAMATLKPQPLPYTKKGIFGAPVLTGLGARVGGLWSSLSSGIASSLLNRSLGISGDEAGKLSNPMSYQLNRAAAAGTNIVAGGVVPSTLPHDSEQLARGNLSVAQGEDGEHPPTLLDSEIETLFSGFQKRKRAQSAVSGDAAGESKGKEEFEDERREMEEQSKRLRREEGKVRALNSNGRVDYSIQEGAFDISLLASIASHLSYWADEDVSHFMISQLLSRHRVLRENDGKQRGDVRPGAPLRS</sequence>
<evidence type="ECO:0000256" key="1">
    <source>
        <dbReference type="SAM" id="MobiDB-lite"/>
    </source>
</evidence>
<keyword evidence="4" id="KW-1185">Reference proteome</keyword>
<evidence type="ECO:0000313" key="3">
    <source>
        <dbReference type="EMBL" id="TID22380.1"/>
    </source>
</evidence>
<dbReference type="PANTHER" id="PTHR23509">
    <property type="entry name" value="PA-PL1 PHOSPHOLIPASE FAMILY"/>
    <property type="match status" value="1"/>
</dbReference>
<dbReference type="InterPro" id="IPR058055">
    <property type="entry name" value="PA-PLA1"/>
</dbReference>
<dbReference type="PROSITE" id="PS51043">
    <property type="entry name" value="DDHD"/>
    <property type="match status" value="1"/>
</dbReference>
<gene>
    <name evidence="3" type="ORF">E6O75_ATG11174</name>
</gene>
<dbReference type="InterPro" id="IPR057826">
    <property type="entry name" value="WWE_C20G8.02"/>
</dbReference>
<dbReference type="InterPro" id="IPR029058">
    <property type="entry name" value="AB_hydrolase_fold"/>
</dbReference>
<feature type="region of interest" description="Disordered" evidence="1">
    <location>
        <begin position="288"/>
        <end position="352"/>
    </location>
</feature>
<accession>A0A4Z1PH72</accession>
<feature type="compositionally biased region" description="Basic and acidic residues" evidence="1">
    <location>
        <begin position="174"/>
        <end position="188"/>
    </location>
</feature>
<feature type="region of interest" description="Disordered" evidence="1">
    <location>
        <begin position="174"/>
        <end position="201"/>
    </location>
</feature>
<feature type="compositionally biased region" description="Basic and acidic residues" evidence="1">
    <location>
        <begin position="947"/>
        <end position="970"/>
    </location>
</feature>
<dbReference type="GO" id="GO:0046872">
    <property type="term" value="F:metal ion binding"/>
    <property type="evidence" value="ECO:0007669"/>
    <property type="project" value="InterPro"/>
</dbReference>
<feature type="region of interest" description="Disordered" evidence="1">
    <location>
        <begin position="417"/>
        <end position="503"/>
    </location>
</feature>